<accession>A0ACB6Q7J2</accession>
<evidence type="ECO:0000313" key="1">
    <source>
        <dbReference type="EMBL" id="KAF2462828.1"/>
    </source>
</evidence>
<organism evidence="1 2">
    <name type="scientific">Lindgomyces ingoldianus</name>
    <dbReference type="NCBI Taxonomy" id="673940"/>
    <lineage>
        <taxon>Eukaryota</taxon>
        <taxon>Fungi</taxon>
        <taxon>Dikarya</taxon>
        <taxon>Ascomycota</taxon>
        <taxon>Pezizomycotina</taxon>
        <taxon>Dothideomycetes</taxon>
        <taxon>Pleosporomycetidae</taxon>
        <taxon>Pleosporales</taxon>
        <taxon>Lindgomycetaceae</taxon>
        <taxon>Lindgomyces</taxon>
    </lineage>
</organism>
<sequence length="168" mass="17671">MLTPLAADSITPALQTFSILAAAIAAGTNLSSSIVTLPALLHSAPSTLATQWQILYDYGITPVVSLSMSSAVGFATLAYRTTLTSTGAVTNARRNLYIAAAVATFGLAPYTKIVMNRTNEELMKRAKMSSSEGKSDTHDLVRQWGRLVLGRGTLLLIGAGLGLWASVN</sequence>
<protein>
    <submittedName>
        <fullName evidence="1">Uncharacterized protein</fullName>
    </submittedName>
</protein>
<name>A0ACB6Q7J2_9PLEO</name>
<evidence type="ECO:0000313" key="2">
    <source>
        <dbReference type="Proteomes" id="UP000799755"/>
    </source>
</evidence>
<gene>
    <name evidence="1" type="ORF">BDR25DRAFT_122299</name>
</gene>
<comment type="caution">
    <text evidence="1">The sequence shown here is derived from an EMBL/GenBank/DDBJ whole genome shotgun (WGS) entry which is preliminary data.</text>
</comment>
<proteinExistence type="predicted"/>
<dbReference type="Proteomes" id="UP000799755">
    <property type="component" value="Unassembled WGS sequence"/>
</dbReference>
<reference evidence="1" key="1">
    <citation type="journal article" date="2020" name="Stud. Mycol.">
        <title>101 Dothideomycetes genomes: a test case for predicting lifestyles and emergence of pathogens.</title>
        <authorList>
            <person name="Haridas S."/>
            <person name="Albert R."/>
            <person name="Binder M."/>
            <person name="Bloem J."/>
            <person name="Labutti K."/>
            <person name="Salamov A."/>
            <person name="Andreopoulos B."/>
            <person name="Baker S."/>
            <person name="Barry K."/>
            <person name="Bills G."/>
            <person name="Bluhm B."/>
            <person name="Cannon C."/>
            <person name="Castanera R."/>
            <person name="Culley D."/>
            <person name="Daum C."/>
            <person name="Ezra D."/>
            <person name="Gonzalez J."/>
            <person name="Henrissat B."/>
            <person name="Kuo A."/>
            <person name="Liang C."/>
            <person name="Lipzen A."/>
            <person name="Lutzoni F."/>
            <person name="Magnuson J."/>
            <person name="Mondo S."/>
            <person name="Nolan M."/>
            <person name="Ohm R."/>
            <person name="Pangilinan J."/>
            <person name="Park H.-J."/>
            <person name="Ramirez L."/>
            <person name="Alfaro M."/>
            <person name="Sun H."/>
            <person name="Tritt A."/>
            <person name="Yoshinaga Y."/>
            <person name="Zwiers L.-H."/>
            <person name="Turgeon B."/>
            <person name="Goodwin S."/>
            <person name="Spatafora J."/>
            <person name="Crous P."/>
            <person name="Grigoriev I."/>
        </authorList>
    </citation>
    <scope>NUCLEOTIDE SEQUENCE</scope>
    <source>
        <strain evidence="1">ATCC 200398</strain>
    </source>
</reference>
<keyword evidence="2" id="KW-1185">Reference proteome</keyword>
<dbReference type="EMBL" id="MU003561">
    <property type="protein sequence ID" value="KAF2462828.1"/>
    <property type="molecule type" value="Genomic_DNA"/>
</dbReference>